<proteinExistence type="predicted"/>
<protein>
    <submittedName>
        <fullName evidence="1">Uncharacterized protein</fullName>
    </submittedName>
</protein>
<accession>A0A157SPF9</accession>
<reference evidence="1 2" key="1">
    <citation type="submission" date="2016-04" db="EMBL/GenBank/DDBJ databases">
        <authorList>
            <consortium name="Pathogen Informatics"/>
        </authorList>
    </citation>
    <scope>NUCLEOTIDE SEQUENCE [LARGE SCALE GENOMIC DNA]</scope>
    <source>
        <strain evidence="1 2">H050680373</strain>
    </source>
</reference>
<dbReference type="Proteomes" id="UP000076848">
    <property type="component" value="Unassembled WGS sequence"/>
</dbReference>
<dbReference type="EMBL" id="FKIF01000007">
    <property type="protein sequence ID" value="SAI72194.1"/>
    <property type="molecule type" value="Genomic_DNA"/>
</dbReference>
<dbReference type="AlphaFoldDB" id="A0A157SPF9"/>
<organism evidence="1 2">
    <name type="scientific">Bordetella ansorpii</name>
    <dbReference type="NCBI Taxonomy" id="288768"/>
    <lineage>
        <taxon>Bacteria</taxon>
        <taxon>Pseudomonadati</taxon>
        <taxon>Pseudomonadota</taxon>
        <taxon>Betaproteobacteria</taxon>
        <taxon>Burkholderiales</taxon>
        <taxon>Alcaligenaceae</taxon>
        <taxon>Bordetella</taxon>
    </lineage>
</organism>
<evidence type="ECO:0000313" key="2">
    <source>
        <dbReference type="Proteomes" id="UP000076848"/>
    </source>
</evidence>
<sequence length="86" mass="9694">MAEAKKLSMAEALEHAELIEGTLDRFEETAPEAVRALGGRDVLAACSEMTCIGPMPRLDQETWEKLSREYQERRDWEARIKDGGAQ</sequence>
<name>A0A157SPF9_9BORD</name>
<dbReference type="RefSeq" id="WP_066130793.1">
    <property type="nucleotide sequence ID" value="NZ_FKIF01000007.1"/>
</dbReference>
<dbReference type="OrthoDB" id="9156142at2"/>
<keyword evidence="2" id="KW-1185">Reference proteome</keyword>
<gene>
    <name evidence="1" type="ORF">SAMEA3906486_03994</name>
</gene>
<dbReference type="STRING" id="288768.SAMEA3906486_03994"/>
<evidence type="ECO:0000313" key="1">
    <source>
        <dbReference type="EMBL" id="SAI72194.1"/>
    </source>
</evidence>